<dbReference type="InterPro" id="IPR036390">
    <property type="entry name" value="WH_DNA-bd_sf"/>
</dbReference>
<gene>
    <name evidence="2" type="ORF">SAMN02745225_00911</name>
</gene>
<evidence type="ECO:0000313" key="2">
    <source>
        <dbReference type="EMBL" id="SHE53976.1"/>
    </source>
</evidence>
<dbReference type="SUPFAM" id="SSF46785">
    <property type="entry name" value="Winged helix' DNA-binding domain"/>
    <property type="match status" value="1"/>
</dbReference>
<reference evidence="3" key="1">
    <citation type="submission" date="2016-11" db="EMBL/GenBank/DDBJ databases">
        <authorList>
            <person name="Varghese N."/>
            <person name="Submissions S."/>
        </authorList>
    </citation>
    <scope>NUCLEOTIDE SEQUENCE [LARGE SCALE GENOMIC DNA]</scope>
    <source>
        <strain evidence="3">DSM 19514</strain>
    </source>
</reference>
<feature type="domain" description="HTH marR-type" evidence="1">
    <location>
        <begin position="18"/>
        <end position="151"/>
    </location>
</feature>
<organism evidence="2 3">
    <name type="scientific">Ferrithrix thermotolerans DSM 19514</name>
    <dbReference type="NCBI Taxonomy" id="1121881"/>
    <lineage>
        <taxon>Bacteria</taxon>
        <taxon>Bacillati</taxon>
        <taxon>Actinomycetota</taxon>
        <taxon>Acidimicrobiia</taxon>
        <taxon>Acidimicrobiales</taxon>
        <taxon>Acidimicrobiaceae</taxon>
        <taxon>Ferrithrix</taxon>
    </lineage>
</organism>
<dbReference type="GO" id="GO:0003700">
    <property type="term" value="F:DNA-binding transcription factor activity"/>
    <property type="evidence" value="ECO:0007669"/>
    <property type="project" value="InterPro"/>
</dbReference>
<dbReference type="Pfam" id="PF01047">
    <property type="entry name" value="MarR"/>
    <property type="match status" value="1"/>
</dbReference>
<dbReference type="SMART" id="SM00347">
    <property type="entry name" value="HTH_MARR"/>
    <property type="match status" value="1"/>
</dbReference>
<dbReference type="InterPro" id="IPR000835">
    <property type="entry name" value="HTH_MarR-typ"/>
</dbReference>
<sequence>MQSGNESKVYEEDLESHVKHLEKGLFQLARSLRKIRVGGEATPTYATGAGFWELVLLKHRHSMRSSEIASSLAIDISTVSRQIKVLEHAGLVKKEPDSNDARAAIISLTKKGEEIVDQLIKKREDTVRRALEGWSVEDRECLIRLLDRLVVGLDSDEN</sequence>
<protein>
    <submittedName>
        <fullName evidence="2">DNA-binding transcriptional regulator, MarR family</fullName>
    </submittedName>
</protein>
<dbReference type="PROSITE" id="PS50995">
    <property type="entry name" value="HTH_MARR_2"/>
    <property type="match status" value="1"/>
</dbReference>
<dbReference type="PRINTS" id="PR00598">
    <property type="entry name" value="HTHMARR"/>
</dbReference>
<dbReference type="GO" id="GO:0006950">
    <property type="term" value="P:response to stress"/>
    <property type="evidence" value="ECO:0007669"/>
    <property type="project" value="TreeGrafter"/>
</dbReference>
<dbReference type="Gene3D" id="1.10.10.10">
    <property type="entry name" value="Winged helix-like DNA-binding domain superfamily/Winged helix DNA-binding domain"/>
    <property type="match status" value="1"/>
</dbReference>
<name>A0A1M4UBF7_9ACTN</name>
<dbReference type="InterPro" id="IPR036388">
    <property type="entry name" value="WH-like_DNA-bd_sf"/>
</dbReference>
<dbReference type="EMBL" id="FQUL01000009">
    <property type="protein sequence ID" value="SHE53976.1"/>
    <property type="molecule type" value="Genomic_DNA"/>
</dbReference>
<evidence type="ECO:0000313" key="3">
    <source>
        <dbReference type="Proteomes" id="UP000184295"/>
    </source>
</evidence>
<dbReference type="PANTHER" id="PTHR33164:SF57">
    <property type="entry name" value="MARR-FAMILY TRANSCRIPTIONAL REGULATOR"/>
    <property type="match status" value="1"/>
</dbReference>
<dbReference type="CDD" id="cd00090">
    <property type="entry name" value="HTH_ARSR"/>
    <property type="match status" value="1"/>
</dbReference>
<dbReference type="PANTHER" id="PTHR33164">
    <property type="entry name" value="TRANSCRIPTIONAL REGULATOR, MARR FAMILY"/>
    <property type="match status" value="1"/>
</dbReference>
<dbReference type="AlphaFoldDB" id="A0A1M4UBF7"/>
<evidence type="ECO:0000259" key="1">
    <source>
        <dbReference type="PROSITE" id="PS50995"/>
    </source>
</evidence>
<dbReference type="InterPro" id="IPR039422">
    <property type="entry name" value="MarR/SlyA-like"/>
</dbReference>
<keyword evidence="3" id="KW-1185">Reference proteome</keyword>
<keyword evidence="2" id="KW-0238">DNA-binding</keyword>
<dbReference type="Proteomes" id="UP000184295">
    <property type="component" value="Unassembled WGS sequence"/>
</dbReference>
<dbReference type="GO" id="GO:0003677">
    <property type="term" value="F:DNA binding"/>
    <property type="evidence" value="ECO:0007669"/>
    <property type="project" value="UniProtKB-KW"/>
</dbReference>
<proteinExistence type="predicted"/>
<accession>A0A1M4UBF7</accession>
<dbReference type="InterPro" id="IPR011991">
    <property type="entry name" value="ArsR-like_HTH"/>
</dbReference>
<dbReference type="STRING" id="1121881.SAMN02745225_00911"/>